<dbReference type="AlphaFoldDB" id="A0A8A4TPF8"/>
<dbReference type="InterPro" id="IPR036388">
    <property type="entry name" value="WH-like_DNA-bd_sf"/>
</dbReference>
<evidence type="ECO:0000313" key="7">
    <source>
        <dbReference type="Proteomes" id="UP000663929"/>
    </source>
</evidence>
<dbReference type="Pfam" id="PF03466">
    <property type="entry name" value="LysR_substrate"/>
    <property type="match status" value="1"/>
</dbReference>
<dbReference type="InterPro" id="IPR000847">
    <property type="entry name" value="LysR_HTH_N"/>
</dbReference>
<protein>
    <submittedName>
        <fullName evidence="6">LysR family transcriptional regulator</fullName>
    </submittedName>
</protein>
<dbReference type="KEGG" id="scor:J3U87_05240"/>
<dbReference type="InterPro" id="IPR005119">
    <property type="entry name" value="LysR_subst-bd"/>
</dbReference>
<dbReference type="RefSeq" id="WP_237381975.1">
    <property type="nucleotide sequence ID" value="NZ_CP071793.1"/>
</dbReference>
<dbReference type="PANTHER" id="PTHR30537:SF5">
    <property type="entry name" value="HTH-TYPE TRANSCRIPTIONAL ACTIVATOR TTDR-RELATED"/>
    <property type="match status" value="1"/>
</dbReference>
<dbReference type="Proteomes" id="UP000663929">
    <property type="component" value="Chromosome"/>
</dbReference>
<proteinExistence type="inferred from homology"/>
<dbReference type="CDD" id="cd08422">
    <property type="entry name" value="PBP2_CrgA_like"/>
    <property type="match status" value="1"/>
</dbReference>
<feature type="domain" description="HTH lysR-type" evidence="5">
    <location>
        <begin position="1"/>
        <end position="62"/>
    </location>
</feature>
<name>A0A8A4TPF8_SULCO</name>
<organism evidence="6 7">
    <name type="scientific">Sulfidibacter corallicola</name>
    <dbReference type="NCBI Taxonomy" id="2818388"/>
    <lineage>
        <taxon>Bacteria</taxon>
        <taxon>Pseudomonadati</taxon>
        <taxon>Acidobacteriota</taxon>
        <taxon>Holophagae</taxon>
        <taxon>Acanthopleuribacterales</taxon>
        <taxon>Acanthopleuribacteraceae</taxon>
        <taxon>Sulfidibacter</taxon>
    </lineage>
</organism>
<dbReference type="Pfam" id="PF00126">
    <property type="entry name" value="HTH_1"/>
    <property type="match status" value="1"/>
</dbReference>
<comment type="similarity">
    <text evidence="1">Belongs to the LysR transcriptional regulatory family.</text>
</comment>
<evidence type="ECO:0000313" key="6">
    <source>
        <dbReference type="EMBL" id="QTD51856.1"/>
    </source>
</evidence>
<dbReference type="Gene3D" id="1.10.10.10">
    <property type="entry name" value="Winged helix-like DNA-binding domain superfamily/Winged helix DNA-binding domain"/>
    <property type="match status" value="1"/>
</dbReference>
<evidence type="ECO:0000259" key="5">
    <source>
        <dbReference type="PROSITE" id="PS50931"/>
    </source>
</evidence>
<dbReference type="SUPFAM" id="SSF46785">
    <property type="entry name" value="Winged helix' DNA-binding domain"/>
    <property type="match status" value="1"/>
</dbReference>
<evidence type="ECO:0000256" key="4">
    <source>
        <dbReference type="ARBA" id="ARBA00023163"/>
    </source>
</evidence>
<dbReference type="InterPro" id="IPR058163">
    <property type="entry name" value="LysR-type_TF_proteobact-type"/>
</dbReference>
<dbReference type="FunFam" id="1.10.10.10:FF:000001">
    <property type="entry name" value="LysR family transcriptional regulator"/>
    <property type="match status" value="1"/>
</dbReference>
<sequence>MKNMDVIKSMRVFREVVRQGSMTGAAHALNLVPSAVSRHVQELEARYGRQLLLRTTRSMSLTEAGRRFADECDAILARIEALDRETANRNDEITGQLRVTTPVVLGRHYLAPLFGRFLRRHPGLKLSWLLVDRYVNLVEEGFDLSVRVGSLTDSSLRSRRLGEMRVRVVANPTYLENQDGPKHPKGLREHVCISKSSTRSPRRWAFQGPEGVFHVTIQPALEANDGQTVCDLARAGTGIARLPDFLADEHLASGELVALLEDFEIKPQPIALVYPHDRFITPALSAFIEHLAAHFPDRGNPDRKR</sequence>
<evidence type="ECO:0000256" key="3">
    <source>
        <dbReference type="ARBA" id="ARBA00023125"/>
    </source>
</evidence>
<keyword evidence="4" id="KW-0804">Transcription</keyword>
<dbReference type="InterPro" id="IPR036390">
    <property type="entry name" value="WH_DNA-bd_sf"/>
</dbReference>
<dbReference type="GO" id="GO:0003677">
    <property type="term" value="F:DNA binding"/>
    <property type="evidence" value="ECO:0007669"/>
    <property type="project" value="UniProtKB-KW"/>
</dbReference>
<keyword evidence="2" id="KW-0805">Transcription regulation</keyword>
<accession>A0A8A4TPF8</accession>
<dbReference type="GO" id="GO:0003700">
    <property type="term" value="F:DNA-binding transcription factor activity"/>
    <property type="evidence" value="ECO:0007669"/>
    <property type="project" value="InterPro"/>
</dbReference>
<dbReference type="Gene3D" id="3.40.190.290">
    <property type="match status" value="1"/>
</dbReference>
<reference evidence="6" key="1">
    <citation type="submission" date="2021-03" db="EMBL/GenBank/DDBJ databases">
        <title>Acanthopleuribacteraceae sp. M133.</title>
        <authorList>
            <person name="Wang G."/>
        </authorList>
    </citation>
    <scope>NUCLEOTIDE SEQUENCE</scope>
    <source>
        <strain evidence="6">M133</strain>
    </source>
</reference>
<evidence type="ECO:0000256" key="2">
    <source>
        <dbReference type="ARBA" id="ARBA00023015"/>
    </source>
</evidence>
<dbReference type="EMBL" id="CP071793">
    <property type="protein sequence ID" value="QTD51856.1"/>
    <property type="molecule type" value="Genomic_DNA"/>
</dbReference>
<dbReference type="PANTHER" id="PTHR30537">
    <property type="entry name" value="HTH-TYPE TRANSCRIPTIONAL REGULATOR"/>
    <property type="match status" value="1"/>
</dbReference>
<dbReference type="PROSITE" id="PS50931">
    <property type="entry name" value="HTH_LYSR"/>
    <property type="match status" value="1"/>
</dbReference>
<dbReference type="SUPFAM" id="SSF53850">
    <property type="entry name" value="Periplasmic binding protein-like II"/>
    <property type="match status" value="1"/>
</dbReference>
<evidence type="ECO:0000256" key="1">
    <source>
        <dbReference type="ARBA" id="ARBA00009437"/>
    </source>
</evidence>
<keyword evidence="3" id="KW-0238">DNA-binding</keyword>
<gene>
    <name evidence="6" type="ORF">J3U87_05240</name>
</gene>
<keyword evidence="7" id="KW-1185">Reference proteome</keyword>